<keyword evidence="5" id="KW-0418">Kinase</keyword>
<sequence>MIPHLLVWIVPFILPAQQSQTDSLKNLLVQADNDSVKASALYHLSKLYYTYDQDTAILYGMEAVSLAKENGFEKIGANALNIVGVSYLIQSDYEKSLSTHLEALGIRENLQDTVGIIESTMNLGNIYYRLKELDKAVKQYEKSLELAQLINHERAMSLLYNNLGSYYLDRWLSWKESEDFNQTKAYLEQSKAIKEKLNDKRSLTNTLLQLGELYYESGEKQLAIRLLRQALEISQEMNDTEGRLSSLGTLSDYHRDNNSLDLAIAYATQAYELAAETKSNYQISIAASKMAHLSALNRDFEKAYEYQRINEASNDSIFNDSRAKIRAELEVQYESEKKELENQKLLKEQELAALTITRKNELLLIFIAVAILLIAVAWYQRRTNQKLRAVTKKLKEYNTKVKSQNQQIQLQSDELNSSNLQLKKANHFRDKLFSIISHDLRTPFSSLNNSLDLWKSGDLSKEEMDYVLAAIASDAHAASSLLSNLLTWARTQMSSDEVEKKEVSIQDLVASNQHLFAKQLEQKKLVLENHVPANFTVYTDPDRLDFIIRNALSNSIKFTPTGGRIHIQVAPDHPSALLIKDSGKGMDENQIDSLFENKQFSSSGTDGEQGTGIGLMLVKDFADSIGAGISISSEKGNGTTFKIIFS</sequence>
<dbReference type="InterPro" id="IPR004358">
    <property type="entry name" value="Sig_transdc_His_kin-like_C"/>
</dbReference>
<evidence type="ECO:0000256" key="8">
    <source>
        <dbReference type="SAM" id="Coils"/>
    </source>
</evidence>
<dbReference type="SUPFAM" id="SSF48452">
    <property type="entry name" value="TPR-like"/>
    <property type="match status" value="2"/>
</dbReference>
<dbReference type="PROSITE" id="PS50005">
    <property type="entry name" value="TPR"/>
    <property type="match status" value="2"/>
</dbReference>
<keyword evidence="12" id="KW-1185">Reference proteome</keyword>
<evidence type="ECO:0000259" key="10">
    <source>
        <dbReference type="PROSITE" id="PS50109"/>
    </source>
</evidence>
<organism evidence="11 12">
    <name type="scientific">Algoriphagus halophytocola</name>
    <dbReference type="NCBI Taxonomy" id="2991499"/>
    <lineage>
        <taxon>Bacteria</taxon>
        <taxon>Pseudomonadati</taxon>
        <taxon>Bacteroidota</taxon>
        <taxon>Cytophagia</taxon>
        <taxon>Cytophagales</taxon>
        <taxon>Cyclobacteriaceae</taxon>
        <taxon>Algoriphagus</taxon>
    </lineage>
</organism>
<dbReference type="InterPro" id="IPR003661">
    <property type="entry name" value="HisK_dim/P_dom"/>
</dbReference>
<dbReference type="RefSeq" id="WP_264810685.1">
    <property type="nucleotide sequence ID" value="NZ_CP110226.1"/>
</dbReference>
<feature type="domain" description="Histidine kinase" evidence="10">
    <location>
        <begin position="435"/>
        <end position="646"/>
    </location>
</feature>
<dbReference type="EC" id="2.7.13.3" evidence="2"/>
<feature type="coiled-coil region" evidence="8">
    <location>
        <begin position="326"/>
        <end position="414"/>
    </location>
</feature>
<dbReference type="InterPro" id="IPR011990">
    <property type="entry name" value="TPR-like_helical_dom_sf"/>
</dbReference>
<dbReference type="EMBL" id="CP110226">
    <property type="protein sequence ID" value="UZD23974.1"/>
    <property type="molecule type" value="Genomic_DNA"/>
</dbReference>
<dbReference type="InterPro" id="IPR036890">
    <property type="entry name" value="HATPase_C_sf"/>
</dbReference>
<keyword evidence="8" id="KW-0175">Coiled coil</keyword>
<feature type="repeat" description="TPR" evidence="7">
    <location>
        <begin position="204"/>
        <end position="237"/>
    </location>
</feature>
<dbReference type="PANTHER" id="PTHR43711:SF1">
    <property type="entry name" value="HISTIDINE KINASE 1"/>
    <property type="match status" value="1"/>
</dbReference>
<keyword evidence="6" id="KW-0902">Two-component regulatory system</keyword>
<dbReference type="Gene3D" id="3.30.565.10">
    <property type="entry name" value="Histidine kinase-like ATPase, C-terminal domain"/>
    <property type="match status" value="1"/>
</dbReference>
<dbReference type="PANTHER" id="PTHR43711">
    <property type="entry name" value="TWO-COMPONENT HISTIDINE KINASE"/>
    <property type="match status" value="1"/>
</dbReference>
<keyword evidence="9" id="KW-0812">Transmembrane</keyword>
<dbReference type="SMART" id="SM00028">
    <property type="entry name" value="TPR"/>
    <property type="match status" value="3"/>
</dbReference>
<dbReference type="PRINTS" id="PR00344">
    <property type="entry name" value="BCTRLSENSOR"/>
</dbReference>
<reference evidence="11" key="1">
    <citation type="submission" date="2022-10" db="EMBL/GenBank/DDBJ databases">
        <title>Algoriphagus sp. a novel bacteria isolate from halophytes salicornia europaea.</title>
        <authorList>
            <person name="Peng Y."/>
            <person name="Jiang L."/>
            <person name="Lee J."/>
        </authorList>
    </citation>
    <scope>NUCLEOTIDE SEQUENCE</scope>
    <source>
        <strain evidence="11">TR-M5</strain>
    </source>
</reference>
<keyword evidence="9" id="KW-0472">Membrane</keyword>
<dbReference type="Gene3D" id="1.25.40.10">
    <property type="entry name" value="Tetratricopeptide repeat domain"/>
    <property type="match status" value="2"/>
</dbReference>
<keyword evidence="3" id="KW-0597">Phosphoprotein</keyword>
<dbReference type="SMART" id="SM00388">
    <property type="entry name" value="HisKA"/>
    <property type="match status" value="1"/>
</dbReference>
<evidence type="ECO:0000256" key="3">
    <source>
        <dbReference type="ARBA" id="ARBA00022553"/>
    </source>
</evidence>
<dbReference type="InterPro" id="IPR050736">
    <property type="entry name" value="Sensor_HK_Regulatory"/>
</dbReference>
<name>A0ABY6MKC6_9BACT</name>
<dbReference type="InterPro" id="IPR036097">
    <property type="entry name" value="HisK_dim/P_sf"/>
</dbReference>
<feature type="transmembrane region" description="Helical" evidence="9">
    <location>
        <begin position="362"/>
        <end position="379"/>
    </location>
</feature>
<comment type="catalytic activity">
    <reaction evidence="1">
        <text>ATP + protein L-histidine = ADP + protein N-phospho-L-histidine.</text>
        <dbReference type="EC" id="2.7.13.3"/>
    </reaction>
</comment>
<keyword evidence="7" id="KW-0802">TPR repeat</keyword>
<evidence type="ECO:0000256" key="7">
    <source>
        <dbReference type="PROSITE-ProRule" id="PRU00339"/>
    </source>
</evidence>
<proteinExistence type="predicted"/>
<dbReference type="PROSITE" id="PS50293">
    <property type="entry name" value="TPR_REGION"/>
    <property type="match status" value="1"/>
</dbReference>
<evidence type="ECO:0000313" key="12">
    <source>
        <dbReference type="Proteomes" id="UP001163156"/>
    </source>
</evidence>
<evidence type="ECO:0000256" key="5">
    <source>
        <dbReference type="ARBA" id="ARBA00022777"/>
    </source>
</evidence>
<gene>
    <name evidence="11" type="ORF">OM944_05635</name>
</gene>
<protein>
    <recommendedName>
        <fullName evidence="2">histidine kinase</fullName>
        <ecNumber evidence="2">2.7.13.3</ecNumber>
    </recommendedName>
</protein>
<evidence type="ECO:0000256" key="2">
    <source>
        <dbReference type="ARBA" id="ARBA00012438"/>
    </source>
</evidence>
<keyword evidence="4" id="KW-0808">Transferase</keyword>
<dbReference type="Gene3D" id="1.10.287.130">
    <property type="match status" value="1"/>
</dbReference>
<evidence type="ECO:0000256" key="9">
    <source>
        <dbReference type="SAM" id="Phobius"/>
    </source>
</evidence>
<evidence type="ECO:0000256" key="1">
    <source>
        <dbReference type="ARBA" id="ARBA00000085"/>
    </source>
</evidence>
<dbReference type="Pfam" id="PF00512">
    <property type="entry name" value="HisKA"/>
    <property type="match status" value="1"/>
</dbReference>
<evidence type="ECO:0000256" key="4">
    <source>
        <dbReference type="ARBA" id="ARBA00022679"/>
    </source>
</evidence>
<dbReference type="Proteomes" id="UP001163156">
    <property type="component" value="Chromosome"/>
</dbReference>
<feature type="repeat" description="TPR" evidence="7">
    <location>
        <begin position="117"/>
        <end position="150"/>
    </location>
</feature>
<evidence type="ECO:0000313" key="11">
    <source>
        <dbReference type="EMBL" id="UZD23974.1"/>
    </source>
</evidence>
<dbReference type="InterPro" id="IPR005467">
    <property type="entry name" value="His_kinase_dom"/>
</dbReference>
<dbReference type="PROSITE" id="PS50109">
    <property type="entry name" value="HIS_KIN"/>
    <property type="match status" value="1"/>
</dbReference>
<dbReference type="SUPFAM" id="SSF55874">
    <property type="entry name" value="ATPase domain of HSP90 chaperone/DNA topoisomerase II/histidine kinase"/>
    <property type="match status" value="1"/>
</dbReference>
<accession>A0ABY6MKC6</accession>
<dbReference type="Pfam" id="PF13176">
    <property type="entry name" value="TPR_7"/>
    <property type="match status" value="1"/>
</dbReference>
<dbReference type="Pfam" id="PF02518">
    <property type="entry name" value="HATPase_c"/>
    <property type="match status" value="1"/>
</dbReference>
<dbReference type="SMART" id="SM00387">
    <property type="entry name" value="HATPase_c"/>
    <property type="match status" value="1"/>
</dbReference>
<keyword evidence="9" id="KW-1133">Transmembrane helix</keyword>
<evidence type="ECO:0000256" key="6">
    <source>
        <dbReference type="ARBA" id="ARBA00023012"/>
    </source>
</evidence>
<dbReference type="InterPro" id="IPR019734">
    <property type="entry name" value="TPR_rpt"/>
</dbReference>
<dbReference type="CDD" id="cd00082">
    <property type="entry name" value="HisKA"/>
    <property type="match status" value="1"/>
</dbReference>
<dbReference type="Pfam" id="PF13424">
    <property type="entry name" value="TPR_12"/>
    <property type="match status" value="1"/>
</dbReference>
<dbReference type="InterPro" id="IPR003594">
    <property type="entry name" value="HATPase_dom"/>
</dbReference>
<dbReference type="SUPFAM" id="SSF47384">
    <property type="entry name" value="Homodimeric domain of signal transducing histidine kinase"/>
    <property type="match status" value="1"/>
</dbReference>